<dbReference type="AlphaFoldDB" id="A0A9X2MPD8"/>
<organism evidence="1 2">
    <name type="scientific">Paenibacillus soyae</name>
    <dbReference type="NCBI Taxonomy" id="2969249"/>
    <lineage>
        <taxon>Bacteria</taxon>
        <taxon>Bacillati</taxon>
        <taxon>Bacillota</taxon>
        <taxon>Bacilli</taxon>
        <taxon>Bacillales</taxon>
        <taxon>Paenibacillaceae</taxon>
        <taxon>Paenibacillus</taxon>
    </lineage>
</organism>
<accession>A0A9X2MPD8</accession>
<gene>
    <name evidence="1" type="ORF">NQZ67_05845</name>
</gene>
<name>A0A9X2MPD8_9BACL</name>
<proteinExistence type="predicted"/>
<evidence type="ECO:0000313" key="2">
    <source>
        <dbReference type="Proteomes" id="UP001141950"/>
    </source>
</evidence>
<reference evidence="1" key="1">
    <citation type="submission" date="2022-08" db="EMBL/GenBank/DDBJ databases">
        <title>The genomic sequence of strain Paenibacillus sp. SCIV0701.</title>
        <authorList>
            <person name="Zhao H."/>
        </authorList>
    </citation>
    <scope>NUCLEOTIDE SEQUENCE</scope>
    <source>
        <strain evidence="1">SCIV0701</strain>
    </source>
</reference>
<dbReference type="Proteomes" id="UP001141950">
    <property type="component" value="Unassembled WGS sequence"/>
</dbReference>
<dbReference type="RefSeq" id="WP_257443653.1">
    <property type="nucleotide sequence ID" value="NZ_JANIPJ010000003.1"/>
</dbReference>
<sequence>MRMYAIGILAVLLASLILTPLVEMAIVYREKIVMDSSIRNASRVAKDRALEFEGIRDLNADIDEERFKDYFADALEDVMNLSRGSSAGNTVSFTSNDGIYNTVRVEFAFYEEDRPEGRVTEVEVRAEADYKFKTKLMRTAESLNPALDYELVTERAYVLTVKN</sequence>
<dbReference type="EMBL" id="JANIPJ010000003">
    <property type="protein sequence ID" value="MCR2803403.1"/>
    <property type="molecule type" value="Genomic_DNA"/>
</dbReference>
<protein>
    <submittedName>
        <fullName evidence="1">Uncharacterized protein</fullName>
    </submittedName>
</protein>
<evidence type="ECO:0000313" key="1">
    <source>
        <dbReference type="EMBL" id="MCR2803403.1"/>
    </source>
</evidence>
<keyword evidence="2" id="KW-1185">Reference proteome</keyword>
<comment type="caution">
    <text evidence="1">The sequence shown here is derived from an EMBL/GenBank/DDBJ whole genome shotgun (WGS) entry which is preliminary data.</text>
</comment>